<reference evidence="10 11" key="1">
    <citation type="journal article" date="2018" name="Sci. Adv.">
        <title>Multi-heme cytochromes provide a pathway for survival in energy-limited environments.</title>
        <authorList>
            <person name="Deng X."/>
            <person name="Dohmae N."/>
            <person name="Nealson K.H."/>
            <person name="Hashimoto K."/>
            <person name="Okamoto A."/>
        </authorList>
    </citation>
    <scope>NUCLEOTIDE SEQUENCE [LARGE SCALE GENOMIC DNA]</scope>
    <source>
        <strain evidence="10 11">IS5</strain>
    </source>
</reference>
<keyword evidence="11" id="KW-1185">Reference proteome</keyword>
<dbReference type="RefSeq" id="WP_126380902.1">
    <property type="nucleotide sequence ID" value="NZ_AP017378.1"/>
</dbReference>
<protein>
    <submittedName>
        <fullName evidence="10">Methyl-accepting chemotaxis sensory transducer</fullName>
    </submittedName>
</protein>
<sequence>MSWKDLGLKTKFSVGFGFVLILLTVVGLWSILGVGRIVDNAGEVIEGNKLKGNFTQRVVDHLKWAEKVGAYLTDKDVTELKVQLDPHKCAFGQWYYGEGRKEAEQLVPAIRNNMEAIEAPHKHLHESAALIKDKYVDVDPDVGGFLREKKTDHVVWMNHVIKVFTDPAIKKAEVQTDFHKCGLGKWLYSEDLAERMRANPELKAMVDPIYEPHKELHSSVIEINKLLAQGRRAEANRFFQTTTTGFADHTLGKIDEMITWHDNRMGMRQEALDIYATQTKAHLGKVQDILNETSKVVTDNIMTDEQMLDAASNTRTVVIILTAVAIPLGLFFAFIIARGILGPILKGVELSTAFSEGDLSADVDVHQKDEVGKLADSMREMGDKLRQIVGEVQGATDNVASGSEELSASSETLSQGATEQAASVEEVSSSMEQMAANIRQNAENARTTEDIAVKAAEDTEEGGKAVNQTVGAMKQIAEKISIIEEIARQTNLLALNAAIEAARAGEHGKGFAVVAAEVRKLAERSGTAASEISELSASSVEVAEKAGQMLERIVPDIRRTADLVQEIAAASNEQNAGAEQINKAIQQLDQVIQQNASAAEEMASTSEELSSQAEQLKISMSFFRVDGARNRFTPVRPSMTVNPTPPRKLEAKPQPVKNGGGISLSLDAGEDEDDDVFERF</sequence>
<dbReference type="Pfam" id="PF00015">
    <property type="entry name" value="MCPsignal"/>
    <property type="match status" value="1"/>
</dbReference>
<comment type="subcellular location">
    <subcellularLocation>
        <location evidence="1">Membrane</location>
    </subcellularLocation>
</comment>
<name>A0A2Z6B3B1_9BACT</name>
<evidence type="ECO:0000256" key="3">
    <source>
        <dbReference type="ARBA" id="ARBA00029447"/>
    </source>
</evidence>
<evidence type="ECO:0000256" key="7">
    <source>
        <dbReference type="SAM" id="Phobius"/>
    </source>
</evidence>
<dbReference type="InterPro" id="IPR003660">
    <property type="entry name" value="HAMP_dom"/>
</dbReference>
<keyword evidence="7" id="KW-1133">Transmembrane helix</keyword>
<evidence type="ECO:0000259" key="9">
    <source>
        <dbReference type="PROSITE" id="PS50885"/>
    </source>
</evidence>
<feature type="transmembrane region" description="Helical" evidence="7">
    <location>
        <begin position="12"/>
        <end position="32"/>
    </location>
</feature>
<dbReference type="FunFam" id="1.10.287.950:FF:000001">
    <property type="entry name" value="Methyl-accepting chemotaxis sensory transducer"/>
    <property type="match status" value="1"/>
</dbReference>
<dbReference type="OrthoDB" id="5342522at2"/>
<feature type="region of interest" description="Disordered" evidence="6">
    <location>
        <begin position="399"/>
        <end position="429"/>
    </location>
</feature>
<feature type="domain" description="HAMP" evidence="9">
    <location>
        <begin position="338"/>
        <end position="390"/>
    </location>
</feature>
<keyword evidence="7" id="KW-0812">Transmembrane</keyword>
<dbReference type="KEGG" id="dfl:DFE_3174"/>
<dbReference type="CDD" id="cd06225">
    <property type="entry name" value="HAMP"/>
    <property type="match status" value="1"/>
</dbReference>
<evidence type="ECO:0000256" key="1">
    <source>
        <dbReference type="ARBA" id="ARBA00004370"/>
    </source>
</evidence>
<keyword evidence="4" id="KW-0807">Transducer</keyword>
<dbReference type="Proteomes" id="UP000269883">
    <property type="component" value="Chromosome"/>
</dbReference>
<dbReference type="PANTHER" id="PTHR43531:SF11">
    <property type="entry name" value="METHYL-ACCEPTING CHEMOTAXIS PROTEIN 3"/>
    <property type="match status" value="1"/>
</dbReference>
<evidence type="ECO:0000256" key="5">
    <source>
        <dbReference type="SAM" id="Coils"/>
    </source>
</evidence>
<dbReference type="InterPro" id="IPR004089">
    <property type="entry name" value="MCPsignal_dom"/>
</dbReference>
<dbReference type="InterPro" id="IPR025991">
    <property type="entry name" value="Chemoreceptor_zinc-bind_dom"/>
</dbReference>
<feature type="compositionally biased region" description="Low complexity" evidence="6">
    <location>
        <begin position="400"/>
        <end position="429"/>
    </location>
</feature>
<dbReference type="InterPro" id="IPR051310">
    <property type="entry name" value="MCP_chemotaxis"/>
</dbReference>
<gene>
    <name evidence="10" type="ORF">DFE_3174</name>
</gene>
<evidence type="ECO:0000256" key="2">
    <source>
        <dbReference type="ARBA" id="ARBA00022500"/>
    </source>
</evidence>
<evidence type="ECO:0000256" key="6">
    <source>
        <dbReference type="SAM" id="MobiDB-lite"/>
    </source>
</evidence>
<comment type="similarity">
    <text evidence="3">Belongs to the methyl-accepting chemotaxis (MCP) protein family.</text>
</comment>
<evidence type="ECO:0000313" key="11">
    <source>
        <dbReference type="Proteomes" id="UP000269883"/>
    </source>
</evidence>
<feature type="compositionally biased region" description="Acidic residues" evidence="6">
    <location>
        <begin position="668"/>
        <end position="680"/>
    </location>
</feature>
<evidence type="ECO:0000313" key="10">
    <source>
        <dbReference type="EMBL" id="BBD09900.1"/>
    </source>
</evidence>
<dbReference type="Pfam" id="PF00672">
    <property type="entry name" value="HAMP"/>
    <property type="match status" value="1"/>
</dbReference>
<dbReference type="GO" id="GO:0007165">
    <property type="term" value="P:signal transduction"/>
    <property type="evidence" value="ECO:0007669"/>
    <property type="project" value="UniProtKB-KW"/>
</dbReference>
<dbReference type="Gene3D" id="1.10.287.950">
    <property type="entry name" value="Methyl-accepting chemotaxis protein"/>
    <property type="match status" value="1"/>
</dbReference>
<dbReference type="GO" id="GO:0005886">
    <property type="term" value="C:plasma membrane"/>
    <property type="evidence" value="ECO:0007669"/>
    <property type="project" value="TreeGrafter"/>
</dbReference>
<dbReference type="Pfam" id="PF13682">
    <property type="entry name" value="CZB"/>
    <property type="match status" value="2"/>
</dbReference>
<feature type="transmembrane region" description="Helical" evidence="7">
    <location>
        <begin position="317"/>
        <end position="337"/>
    </location>
</feature>
<dbReference type="GO" id="GO:0006935">
    <property type="term" value="P:chemotaxis"/>
    <property type="evidence" value="ECO:0007669"/>
    <property type="project" value="UniProtKB-KW"/>
</dbReference>
<keyword evidence="7" id="KW-0472">Membrane</keyword>
<accession>A0A2Z6B3B1</accession>
<feature type="coiled-coil region" evidence="5">
    <location>
        <begin position="581"/>
        <end position="608"/>
    </location>
</feature>
<feature type="domain" description="Methyl-accepting transducer" evidence="8">
    <location>
        <begin position="395"/>
        <end position="610"/>
    </location>
</feature>
<dbReference type="Gene3D" id="1.20.120.30">
    <property type="entry name" value="Aspartate receptor, ligand-binding domain"/>
    <property type="match status" value="2"/>
</dbReference>
<dbReference type="PROSITE" id="PS50885">
    <property type="entry name" value="HAMP"/>
    <property type="match status" value="1"/>
</dbReference>
<dbReference type="SMART" id="SM00304">
    <property type="entry name" value="HAMP"/>
    <property type="match status" value="1"/>
</dbReference>
<dbReference type="AlphaFoldDB" id="A0A2Z6B3B1"/>
<keyword evidence="2" id="KW-0145">Chemotaxis</keyword>
<dbReference type="PANTHER" id="PTHR43531">
    <property type="entry name" value="PROTEIN ICFG"/>
    <property type="match status" value="1"/>
</dbReference>
<dbReference type="PROSITE" id="PS50111">
    <property type="entry name" value="CHEMOTAXIS_TRANSDUC_2"/>
    <property type="match status" value="1"/>
</dbReference>
<keyword evidence="5" id="KW-0175">Coiled coil</keyword>
<dbReference type="SUPFAM" id="SSF58104">
    <property type="entry name" value="Methyl-accepting chemotaxis protein (MCP) signaling domain"/>
    <property type="match status" value="1"/>
</dbReference>
<evidence type="ECO:0000259" key="8">
    <source>
        <dbReference type="PROSITE" id="PS50111"/>
    </source>
</evidence>
<organism evidence="10 11">
    <name type="scientific">Desulfovibrio ferrophilus</name>
    <dbReference type="NCBI Taxonomy" id="241368"/>
    <lineage>
        <taxon>Bacteria</taxon>
        <taxon>Pseudomonadati</taxon>
        <taxon>Thermodesulfobacteriota</taxon>
        <taxon>Desulfovibrionia</taxon>
        <taxon>Desulfovibrionales</taxon>
        <taxon>Desulfovibrionaceae</taxon>
        <taxon>Desulfovibrio</taxon>
    </lineage>
</organism>
<feature type="region of interest" description="Disordered" evidence="6">
    <location>
        <begin position="634"/>
        <end position="680"/>
    </location>
</feature>
<dbReference type="EMBL" id="AP017378">
    <property type="protein sequence ID" value="BBD09900.1"/>
    <property type="molecule type" value="Genomic_DNA"/>
</dbReference>
<proteinExistence type="inferred from homology"/>
<evidence type="ECO:0000256" key="4">
    <source>
        <dbReference type="PROSITE-ProRule" id="PRU00284"/>
    </source>
</evidence>
<dbReference type="CDD" id="cd11386">
    <property type="entry name" value="MCP_signal"/>
    <property type="match status" value="1"/>
</dbReference>
<dbReference type="SMART" id="SM00283">
    <property type="entry name" value="MA"/>
    <property type="match status" value="1"/>
</dbReference>
<dbReference type="GO" id="GO:0004888">
    <property type="term" value="F:transmembrane signaling receptor activity"/>
    <property type="evidence" value="ECO:0007669"/>
    <property type="project" value="TreeGrafter"/>
</dbReference>